<evidence type="ECO:0000259" key="2">
    <source>
        <dbReference type="Pfam" id="PF08327"/>
    </source>
</evidence>
<sequence length="154" mass="17953">MANEYDDVLRREIVTTRVFDAPRAMVFEAWTDPEQLKVWWGPRGFSNTFHEFEMKPGGTWRFTMHGPNGTNYENECRIVEITPPERIVIEHVSPPKFRLTAIFDELGTKTKLTFRQLFESPEVYGQIKRLAGQGNEDNLDRLANFLAELKTKKC</sequence>
<dbReference type="Pfam" id="PF08327">
    <property type="entry name" value="AHSA1"/>
    <property type="match status" value="1"/>
</dbReference>
<keyword evidence="4" id="KW-1185">Reference proteome</keyword>
<evidence type="ECO:0000256" key="1">
    <source>
        <dbReference type="ARBA" id="ARBA00006817"/>
    </source>
</evidence>
<organism evidence="3 4">
    <name type="scientific">Granulicella aggregans</name>
    <dbReference type="NCBI Taxonomy" id="474949"/>
    <lineage>
        <taxon>Bacteria</taxon>
        <taxon>Pseudomonadati</taxon>
        <taxon>Acidobacteriota</taxon>
        <taxon>Terriglobia</taxon>
        <taxon>Terriglobales</taxon>
        <taxon>Acidobacteriaceae</taxon>
        <taxon>Granulicella</taxon>
    </lineage>
</organism>
<evidence type="ECO:0000313" key="3">
    <source>
        <dbReference type="EMBL" id="MBB5056125.1"/>
    </source>
</evidence>
<name>A0A7W7ZA64_9BACT</name>
<comment type="similarity">
    <text evidence="1">Belongs to the AHA1 family.</text>
</comment>
<reference evidence="3 4" key="1">
    <citation type="submission" date="2020-08" db="EMBL/GenBank/DDBJ databases">
        <title>Genomic Encyclopedia of Type Strains, Phase IV (KMG-V): Genome sequencing to study the core and pangenomes of soil and plant-associated prokaryotes.</title>
        <authorList>
            <person name="Whitman W."/>
        </authorList>
    </citation>
    <scope>NUCLEOTIDE SEQUENCE [LARGE SCALE GENOMIC DNA]</scope>
    <source>
        <strain evidence="3 4">M8UP14</strain>
    </source>
</reference>
<dbReference type="AlphaFoldDB" id="A0A7W7ZA64"/>
<dbReference type="Proteomes" id="UP000540989">
    <property type="component" value="Unassembled WGS sequence"/>
</dbReference>
<comment type="caution">
    <text evidence="3">The sequence shown here is derived from an EMBL/GenBank/DDBJ whole genome shotgun (WGS) entry which is preliminary data.</text>
</comment>
<evidence type="ECO:0000313" key="4">
    <source>
        <dbReference type="Proteomes" id="UP000540989"/>
    </source>
</evidence>
<dbReference type="InterPro" id="IPR013538">
    <property type="entry name" value="ASHA1/2-like_C"/>
</dbReference>
<protein>
    <submittedName>
        <fullName evidence="3">Uncharacterized protein YndB with AHSA1/START domain</fullName>
    </submittedName>
</protein>
<dbReference type="RefSeq" id="WP_184213814.1">
    <property type="nucleotide sequence ID" value="NZ_JACHIP010000001.1"/>
</dbReference>
<feature type="domain" description="Activator of Hsp90 ATPase homologue 1/2-like C-terminal" evidence="2">
    <location>
        <begin position="20"/>
        <end position="146"/>
    </location>
</feature>
<gene>
    <name evidence="3" type="ORF">HDF16_000794</name>
</gene>
<proteinExistence type="inferred from homology"/>
<dbReference type="InterPro" id="IPR023393">
    <property type="entry name" value="START-like_dom_sf"/>
</dbReference>
<dbReference type="Gene3D" id="3.30.530.20">
    <property type="match status" value="1"/>
</dbReference>
<dbReference type="CDD" id="cd08894">
    <property type="entry name" value="SRPBCC_CalC_Aha1-like_1"/>
    <property type="match status" value="1"/>
</dbReference>
<dbReference type="EMBL" id="JACHIP010000001">
    <property type="protein sequence ID" value="MBB5056125.1"/>
    <property type="molecule type" value="Genomic_DNA"/>
</dbReference>
<dbReference type="SUPFAM" id="SSF55961">
    <property type="entry name" value="Bet v1-like"/>
    <property type="match status" value="1"/>
</dbReference>
<accession>A0A7W7ZA64</accession>